<evidence type="ECO:0000313" key="7">
    <source>
        <dbReference type="Proteomes" id="UP001259572"/>
    </source>
</evidence>
<evidence type="ECO:0000256" key="3">
    <source>
        <dbReference type="ARBA" id="ARBA00022989"/>
    </source>
</evidence>
<protein>
    <submittedName>
        <fullName evidence="6">EI24 domain-containing protein</fullName>
    </submittedName>
</protein>
<dbReference type="InterPro" id="IPR059112">
    <property type="entry name" value="CysZ/EI24"/>
</dbReference>
<dbReference type="RefSeq" id="WP_315725938.1">
    <property type="nucleotide sequence ID" value="NZ_JAVUPU010000004.1"/>
</dbReference>
<sequence>MFAAFPLAIAQLGDPHILRVLAKSLALTILLFAAIATLAGWLLTGTNPCGIGPLDFRCEIGAGGGAVAASMLALAGLWFLFPAVAIGVVGLFADEVVEAVEVRHYPAAAGRNLPFGPSLILGLRSAGRMIGWNLLAFPFYLLLLVTGVGTFLLFLAVNALVLGRDLGEMVAVRHFRGEALASWLAATRGRRALLGLAATGLFMIPFANLLAPVLGAAMATHLFHRRRDD</sequence>
<evidence type="ECO:0000256" key="1">
    <source>
        <dbReference type="ARBA" id="ARBA00004141"/>
    </source>
</evidence>
<feature type="transmembrane region" description="Helical" evidence="5">
    <location>
        <begin position="139"/>
        <end position="163"/>
    </location>
</feature>
<reference evidence="6 7" key="1">
    <citation type="submission" date="2023-05" db="EMBL/GenBank/DDBJ databases">
        <authorList>
            <person name="Guo Y."/>
        </authorList>
    </citation>
    <scope>NUCLEOTIDE SEQUENCE [LARGE SCALE GENOMIC DNA]</scope>
    <source>
        <strain evidence="6 7">GR2756</strain>
    </source>
</reference>
<dbReference type="EMBL" id="JAVUPU010000004">
    <property type="protein sequence ID" value="MDT9599217.1"/>
    <property type="molecule type" value="Genomic_DNA"/>
</dbReference>
<evidence type="ECO:0000256" key="4">
    <source>
        <dbReference type="ARBA" id="ARBA00023136"/>
    </source>
</evidence>
<accession>A0ABU3Q7B7</accession>
<organism evidence="6 7">
    <name type="scientific">Sphingosinicella rhizophila</name>
    <dbReference type="NCBI Taxonomy" id="3050082"/>
    <lineage>
        <taxon>Bacteria</taxon>
        <taxon>Pseudomonadati</taxon>
        <taxon>Pseudomonadota</taxon>
        <taxon>Alphaproteobacteria</taxon>
        <taxon>Sphingomonadales</taxon>
        <taxon>Sphingosinicellaceae</taxon>
        <taxon>Sphingosinicella</taxon>
    </lineage>
</organism>
<name>A0ABU3Q7B7_9SPHN</name>
<evidence type="ECO:0000256" key="2">
    <source>
        <dbReference type="ARBA" id="ARBA00022692"/>
    </source>
</evidence>
<evidence type="ECO:0000313" key="6">
    <source>
        <dbReference type="EMBL" id="MDT9599217.1"/>
    </source>
</evidence>
<dbReference type="Pfam" id="PF07264">
    <property type="entry name" value="EI24"/>
    <property type="match status" value="1"/>
</dbReference>
<dbReference type="Proteomes" id="UP001259572">
    <property type="component" value="Unassembled WGS sequence"/>
</dbReference>
<keyword evidence="4 5" id="KW-0472">Membrane</keyword>
<feature type="transmembrane region" description="Helical" evidence="5">
    <location>
        <begin position="25"/>
        <end position="44"/>
    </location>
</feature>
<keyword evidence="7" id="KW-1185">Reference proteome</keyword>
<keyword evidence="3 5" id="KW-1133">Transmembrane helix</keyword>
<gene>
    <name evidence="6" type="ORF">RQX22_09670</name>
</gene>
<comment type="subcellular location">
    <subcellularLocation>
        <location evidence="1">Membrane</location>
        <topology evidence="1">Multi-pass membrane protein</topology>
    </subcellularLocation>
</comment>
<feature type="transmembrane region" description="Helical" evidence="5">
    <location>
        <begin position="65"/>
        <end position="93"/>
    </location>
</feature>
<proteinExistence type="predicted"/>
<keyword evidence="2 5" id="KW-0812">Transmembrane</keyword>
<feature type="transmembrane region" description="Helical" evidence="5">
    <location>
        <begin position="192"/>
        <end position="219"/>
    </location>
</feature>
<comment type="caution">
    <text evidence="6">The sequence shown here is derived from an EMBL/GenBank/DDBJ whole genome shotgun (WGS) entry which is preliminary data.</text>
</comment>
<evidence type="ECO:0000256" key="5">
    <source>
        <dbReference type="SAM" id="Phobius"/>
    </source>
</evidence>